<dbReference type="Gene3D" id="6.10.340.10">
    <property type="match status" value="1"/>
</dbReference>
<accession>A0ABW1L3U9</accession>
<dbReference type="PROSITE" id="PS50113">
    <property type="entry name" value="PAC"/>
    <property type="match status" value="2"/>
</dbReference>
<feature type="domain" description="PAS" evidence="8">
    <location>
        <begin position="373"/>
        <end position="403"/>
    </location>
</feature>
<feature type="domain" description="PAC" evidence="9">
    <location>
        <begin position="430"/>
        <end position="484"/>
    </location>
</feature>
<feature type="transmembrane region" description="Helical" evidence="6">
    <location>
        <begin position="29"/>
        <end position="52"/>
    </location>
</feature>
<dbReference type="Proteomes" id="UP001596116">
    <property type="component" value="Unassembled WGS sequence"/>
</dbReference>
<dbReference type="InterPro" id="IPR001610">
    <property type="entry name" value="PAC"/>
</dbReference>
<comment type="similarity">
    <text evidence="2">Belongs to the methyl-accepting chemotaxis (MCP) protein family.</text>
</comment>
<evidence type="ECO:0000256" key="4">
    <source>
        <dbReference type="SAM" id="Coils"/>
    </source>
</evidence>
<dbReference type="Gene3D" id="3.30.450.20">
    <property type="entry name" value="PAS domain"/>
    <property type="match status" value="3"/>
</dbReference>
<feature type="domain" description="Methyl-accepting transducer" evidence="7">
    <location>
        <begin position="614"/>
        <end position="843"/>
    </location>
</feature>
<feature type="domain" description="HAMP" evidence="10">
    <location>
        <begin position="491"/>
        <end position="543"/>
    </location>
</feature>
<organism evidence="11 12">
    <name type="scientific">Hyphococcus aureus</name>
    <dbReference type="NCBI Taxonomy" id="2666033"/>
    <lineage>
        <taxon>Bacteria</taxon>
        <taxon>Pseudomonadati</taxon>
        <taxon>Pseudomonadota</taxon>
        <taxon>Alphaproteobacteria</taxon>
        <taxon>Parvularculales</taxon>
        <taxon>Parvularculaceae</taxon>
        <taxon>Hyphococcus</taxon>
    </lineage>
</organism>
<dbReference type="Gene3D" id="1.10.287.950">
    <property type="entry name" value="Methyl-accepting chemotaxis protein"/>
    <property type="match status" value="1"/>
</dbReference>
<dbReference type="SUPFAM" id="SSF55785">
    <property type="entry name" value="PYP-like sensor domain (PAS domain)"/>
    <property type="match status" value="2"/>
</dbReference>
<evidence type="ECO:0000259" key="10">
    <source>
        <dbReference type="PROSITE" id="PS50885"/>
    </source>
</evidence>
<dbReference type="SUPFAM" id="SSF58104">
    <property type="entry name" value="Methyl-accepting chemotaxis protein (MCP) signaling domain"/>
    <property type="match status" value="1"/>
</dbReference>
<dbReference type="Pfam" id="PF00672">
    <property type="entry name" value="HAMP"/>
    <property type="match status" value="1"/>
</dbReference>
<dbReference type="PROSITE" id="PS50111">
    <property type="entry name" value="CHEMOTAXIS_TRANSDUC_2"/>
    <property type="match status" value="1"/>
</dbReference>
<dbReference type="InterPro" id="IPR000700">
    <property type="entry name" value="PAS-assoc_C"/>
</dbReference>
<dbReference type="SMART" id="SM00086">
    <property type="entry name" value="PAC"/>
    <property type="match status" value="2"/>
</dbReference>
<feature type="domain" description="PAC" evidence="9">
    <location>
        <begin position="310"/>
        <end position="362"/>
    </location>
</feature>
<keyword evidence="12" id="KW-1185">Reference proteome</keyword>
<evidence type="ECO:0000256" key="5">
    <source>
        <dbReference type="SAM" id="MobiDB-lite"/>
    </source>
</evidence>
<keyword evidence="4" id="KW-0175">Coiled coil</keyword>
<dbReference type="Pfam" id="PF13188">
    <property type="entry name" value="PAS_8"/>
    <property type="match status" value="1"/>
</dbReference>
<dbReference type="InterPro" id="IPR000014">
    <property type="entry name" value="PAS"/>
</dbReference>
<keyword evidence="3" id="KW-0807">Transducer</keyword>
<dbReference type="InterPro" id="IPR003660">
    <property type="entry name" value="HAMP_dom"/>
</dbReference>
<keyword evidence="6" id="KW-0472">Membrane</keyword>
<evidence type="ECO:0000259" key="8">
    <source>
        <dbReference type="PROSITE" id="PS50112"/>
    </source>
</evidence>
<feature type="domain" description="HAMP" evidence="10">
    <location>
        <begin position="53"/>
        <end position="108"/>
    </location>
</feature>
<evidence type="ECO:0000256" key="2">
    <source>
        <dbReference type="ARBA" id="ARBA00029447"/>
    </source>
</evidence>
<name>A0ABW1L3U9_9PROT</name>
<gene>
    <name evidence="11" type="ORF">ACFMB1_19555</name>
</gene>
<sequence>MKYVDNIKLSVKTPALILPIVPATAVMTYYLGLPAAALIGVLLAGAASFFLVRSVTDPLQTIKNALSRLTALEFTDVNAEDNNARGDEIGEVGKAVTELNASLKADIERRRNEAWSARFKSSAFEGSTNAMMVIDRDFKVIFINDATKKLLADNIHTFRDIWPNFDPDKIIGSCIDMFHKKPEHQRQMLSDPTRLPYKTDISVGDLKFELDVRAVKDRDGEYVGNVLQWNDVTTIRTNDGILNALDRSQAVIEFTLEGKILHANKNFLDVTGYSLNEIIGRHHSIFVDRKEASSPAYKAFWEKLGNGEFDTGKYKRVTKAGEDIWIQAAYNPILDGNGKPFKVVKFATDITQTEITTNENSAKISAIGRSQAVIEFELDGTIITANDAFLSVMGYTREEIVGKHHRMFAREDFAKSSEYHHHWERLRNGEFIEGKFERVSKDGKEVWIQASYNPLFDLDGKPYKVIKYASDVTHVELERRRNEEERAQKAEEIRTVISQVGSALRRLSDEDYSRTIEEAFPEEFEQVRADINTAITKMAEAERQRDLNEKQMAKQREEQSEVVRALASALESLSEGDLAIEIEKAFPEGFDQLRLDFNSAISKLCEAMRGVVICADGIKTGAGEITQASDDLSRRTEGQAATLEQTAASLEQLTVGVKAAAEGADRANGVVSEAKRNAEDSGEVVRQAVTAMSEIEKSSEQISQIISVIDDISFQTNLLALNAGVEAARAGDAGLGFAVVAKEVGALAQRSSTAAKEIKVLIKTSSQHVEHGVDLVGQAGKALTEIVASVTNINELVSAIATSAKEQSTGIAEINIAVNQLDQVTQQNAAMVEESTAASHSMAQEAQELARMVATFRTDQAISSVTGQAQQQAKNAKAKKPQDGAKATTKEVIAAHQTTGGKTANGADNWEDF</sequence>
<keyword evidence="6" id="KW-0812">Transmembrane</keyword>
<dbReference type="CDD" id="cd11386">
    <property type="entry name" value="MCP_signal"/>
    <property type="match status" value="1"/>
</dbReference>
<keyword evidence="6" id="KW-1133">Transmembrane helix</keyword>
<reference evidence="11 12" key="1">
    <citation type="submission" date="2024-09" db="EMBL/GenBank/DDBJ databases">
        <authorList>
            <person name="Zhang Z.-H."/>
        </authorList>
    </citation>
    <scope>NUCLEOTIDE SEQUENCE [LARGE SCALE GENOMIC DNA]</scope>
    <source>
        <strain evidence="11 12">HHTR114</strain>
    </source>
</reference>
<feature type="region of interest" description="Disordered" evidence="5">
    <location>
        <begin position="866"/>
        <end position="913"/>
    </location>
</feature>
<dbReference type="PANTHER" id="PTHR43531:SF11">
    <property type="entry name" value="METHYL-ACCEPTING CHEMOTAXIS PROTEIN 3"/>
    <property type="match status" value="1"/>
</dbReference>
<dbReference type="InterPro" id="IPR051310">
    <property type="entry name" value="MCP_chemotaxis"/>
</dbReference>
<dbReference type="InterPro" id="IPR004089">
    <property type="entry name" value="MCPsignal_dom"/>
</dbReference>
<evidence type="ECO:0000313" key="12">
    <source>
        <dbReference type="Proteomes" id="UP001596116"/>
    </source>
</evidence>
<evidence type="ECO:0000256" key="3">
    <source>
        <dbReference type="PROSITE-ProRule" id="PRU00284"/>
    </source>
</evidence>
<evidence type="ECO:0000259" key="7">
    <source>
        <dbReference type="PROSITE" id="PS50111"/>
    </source>
</evidence>
<dbReference type="EMBL" id="JBHPON010000003">
    <property type="protein sequence ID" value="MFC6037758.1"/>
    <property type="molecule type" value="Genomic_DNA"/>
</dbReference>
<dbReference type="PANTHER" id="PTHR43531">
    <property type="entry name" value="PROTEIN ICFG"/>
    <property type="match status" value="1"/>
</dbReference>
<dbReference type="SMART" id="SM00091">
    <property type="entry name" value="PAS"/>
    <property type="match status" value="3"/>
</dbReference>
<dbReference type="PROSITE" id="PS50885">
    <property type="entry name" value="HAMP"/>
    <property type="match status" value="3"/>
</dbReference>
<evidence type="ECO:0000313" key="11">
    <source>
        <dbReference type="EMBL" id="MFC6037758.1"/>
    </source>
</evidence>
<dbReference type="Pfam" id="PF08447">
    <property type="entry name" value="PAS_3"/>
    <property type="match status" value="2"/>
</dbReference>
<feature type="coiled-coil region" evidence="4">
    <location>
        <begin position="524"/>
        <end position="558"/>
    </location>
</feature>
<evidence type="ECO:0000256" key="1">
    <source>
        <dbReference type="ARBA" id="ARBA00022500"/>
    </source>
</evidence>
<keyword evidence="1" id="KW-0145">Chemotaxis</keyword>
<dbReference type="PROSITE" id="PS50112">
    <property type="entry name" value="PAS"/>
    <property type="match status" value="2"/>
</dbReference>
<dbReference type="Pfam" id="PF00015">
    <property type="entry name" value="MCPsignal"/>
    <property type="match status" value="1"/>
</dbReference>
<dbReference type="CDD" id="cd00130">
    <property type="entry name" value="PAS"/>
    <property type="match status" value="2"/>
</dbReference>
<protein>
    <submittedName>
        <fullName evidence="11">Methyl-accepting chemotaxis protein</fullName>
    </submittedName>
</protein>
<feature type="domain" description="PAS" evidence="8">
    <location>
        <begin position="251"/>
        <end position="281"/>
    </location>
</feature>
<dbReference type="InterPro" id="IPR013655">
    <property type="entry name" value="PAS_fold_3"/>
</dbReference>
<dbReference type="InterPro" id="IPR035965">
    <property type="entry name" value="PAS-like_dom_sf"/>
</dbReference>
<evidence type="ECO:0000256" key="6">
    <source>
        <dbReference type="SAM" id="Phobius"/>
    </source>
</evidence>
<evidence type="ECO:0000259" key="9">
    <source>
        <dbReference type="PROSITE" id="PS50113"/>
    </source>
</evidence>
<dbReference type="NCBIfam" id="TIGR00229">
    <property type="entry name" value="sensory_box"/>
    <property type="match status" value="2"/>
</dbReference>
<dbReference type="SMART" id="SM00304">
    <property type="entry name" value="HAMP"/>
    <property type="match status" value="3"/>
</dbReference>
<proteinExistence type="inferred from homology"/>
<dbReference type="RefSeq" id="WP_379880847.1">
    <property type="nucleotide sequence ID" value="NZ_JBHPON010000003.1"/>
</dbReference>
<feature type="domain" description="HAMP" evidence="10">
    <location>
        <begin position="557"/>
        <end position="609"/>
    </location>
</feature>
<dbReference type="SMART" id="SM00283">
    <property type="entry name" value="MA"/>
    <property type="match status" value="1"/>
</dbReference>
<comment type="caution">
    <text evidence="11">The sequence shown here is derived from an EMBL/GenBank/DDBJ whole genome shotgun (WGS) entry which is preliminary data.</text>
</comment>